<keyword evidence="2" id="KW-1133">Transmembrane helix</keyword>
<sequence>MRRWVVLLELVAVRVVAAAVAAAALVLALAVVRSKRSVTPIRALSARTRMSSCWTICRTKARLVRSANGRRRWPARPTASNGIQQRN</sequence>
<dbReference type="AlphaFoldDB" id="A0A2M4DCE1"/>
<keyword evidence="2" id="KW-0472">Membrane</keyword>
<feature type="region of interest" description="Disordered" evidence="1">
    <location>
        <begin position="68"/>
        <end position="87"/>
    </location>
</feature>
<protein>
    <submittedName>
        <fullName evidence="3">Putative secreted protein</fullName>
    </submittedName>
</protein>
<keyword evidence="2" id="KW-0812">Transmembrane</keyword>
<feature type="compositionally biased region" description="Polar residues" evidence="1">
    <location>
        <begin position="78"/>
        <end position="87"/>
    </location>
</feature>
<evidence type="ECO:0000256" key="2">
    <source>
        <dbReference type="SAM" id="Phobius"/>
    </source>
</evidence>
<proteinExistence type="predicted"/>
<name>A0A2M4DCE1_ANODA</name>
<evidence type="ECO:0000256" key="1">
    <source>
        <dbReference type="SAM" id="MobiDB-lite"/>
    </source>
</evidence>
<dbReference type="EMBL" id="GGFL01010953">
    <property type="protein sequence ID" value="MBW75131.1"/>
    <property type="molecule type" value="Transcribed_RNA"/>
</dbReference>
<organism evidence="3">
    <name type="scientific">Anopheles darlingi</name>
    <name type="common">Mosquito</name>
    <dbReference type="NCBI Taxonomy" id="43151"/>
    <lineage>
        <taxon>Eukaryota</taxon>
        <taxon>Metazoa</taxon>
        <taxon>Ecdysozoa</taxon>
        <taxon>Arthropoda</taxon>
        <taxon>Hexapoda</taxon>
        <taxon>Insecta</taxon>
        <taxon>Pterygota</taxon>
        <taxon>Neoptera</taxon>
        <taxon>Endopterygota</taxon>
        <taxon>Diptera</taxon>
        <taxon>Nematocera</taxon>
        <taxon>Culicoidea</taxon>
        <taxon>Culicidae</taxon>
        <taxon>Anophelinae</taxon>
        <taxon>Anopheles</taxon>
    </lineage>
</organism>
<evidence type="ECO:0000313" key="3">
    <source>
        <dbReference type="EMBL" id="MBW75131.1"/>
    </source>
</evidence>
<feature type="transmembrane region" description="Helical" evidence="2">
    <location>
        <begin position="12"/>
        <end position="32"/>
    </location>
</feature>
<reference evidence="3" key="1">
    <citation type="submission" date="2018-01" db="EMBL/GenBank/DDBJ databases">
        <title>An insight into the sialome of Amazonian anophelines.</title>
        <authorList>
            <person name="Ribeiro J.M."/>
            <person name="Scarpassa V."/>
            <person name="Calvo E."/>
        </authorList>
    </citation>
    <scope>NUCLEOTIDE SEQUENCE</scope>
</reference>
<accession>A0A2M4DCE1</accession>